<feature type="compositionally biased region" description="Basic residues" evidence="1">
    <location>
        <begin position="264"/>
        <end position="285"/>
    </location>
</feature>
<feature type="region of interest" description="Disordered" evidence="1">
    <location>
        <begin position="1"/>
        <end position="285"/>
    </location>
</feature>
<dbReference type="EMBL" id="FOUY01000070">
    <property type="protein sequence ID" value="SFO49736.1"/>
    <property type="molecule type" value="Genomic_DNA"/>
</dbReference>
<feature type="compositionally biased region" description="Basic and acidic residues" evidence="1">
    <location>
        <begin position="192"/>
        <end position="203"/>
    </location>
</feature>
<keyword evidence="3" id="KW-1185">Reference proteome</keyword>
<evidence type="ECO:0000313" key="2">
    <source>
        <dbReference type="EMBL" id="SFO49736.1"/>
    </source>
</evidence>
<reference evidence="2 3" key="1">
    <citation type="submission" date="2016-10" db="EMBL/GenBank/DDBJ databases">
        <authorList>
            <person name="de Groot N.N."/>
        </authorList>
    </citation>
    <scope>NUCLEOTIDE SEQUENCE [LARGE SCALE GENOMIC DNA]</scope>
    <source>
        <strain evidence="2 3">CGMCC 4.1877</strain>
    </source>
</reference>
<name>A0A1I5HPA3_PSUAM</name>
<proteinExistence type="predicted"/>
<sequence length="285" mass="31316">MPLVDSTIRPPGCRSPRSRARSTMCRAGRSLIPPGLVPSSLAQKPRPSEANGASIHTVGVEPTTSVNFTQRRGATPGPSRGTVVKGMDMTDLVQARRHAAPGSGDRTQEPATRGETRGRLASTSERSVPASGGAVRLPVERVWSRPRRPSTGVHEVPPQHGRRYPPRRRRQAGLGDPRERSASTRHGCRRRDRPEPRDPDAAHRSPRSRLRRDGRAAARPWRSRTAAALPIVPAALRPRAQARAPTRPGAAHRSARSRTERQKGRTGGRRRRVRAPSARRRCRSQ</sequence>
<dbReference type="Proteomes" id="UP000199614">
    <property type="component" value="Unassembled WGS sequence"/>
</dbReference>
<evidence type="ECO:0000313" key="3">
    <source>
        <dbReference type="Proteomes" id="UP000199614"/>
    </source>
</evidence>
<feature type="compositionally biased region" description="Polar residues" evidence="1">
    <location>
        <begin position="62"/>
        <end position="72"/>
    </location>
</feature>
<organism evidence="2 3">
    <name type="scientific">Pseudonocardia ammonioxydans</name>
    <dbReference type="NCBI Taxonomy" id="260086"/>
    <lineage>
        <taxon>Bacteria</taxon>
        <taxon>Bacillati</taxon>
        <taxon>Actinomycetota</taxon>
        <taxon>Actinomycetes</taxon>
        <taxon>Pseudonocardiales</taxon>
        <taxon>Pseudonocardiaceae</taxon>
        <taxon>Pseudonocardia</taxon>
    </lineage>
</organism>
<protein>
    <submittedName>
        <fullName evidence="2">Uncharacterized protein</fullName>
    </submittedName>
</protein>
<accession>A0A1I5HPA3</accession>
<dbReference type="AlphaFoldDB" id="A0A1I5HPA3"/>
<feature type="compositionally biased region" description="Basic and acidic residues" evidence="1">
    <location>
        <begin position="106"/>
        <end position="118"/>
    </location>
</feature>
<evidence type="ECO:0000256" key="1">
    <source>
        <dbReference type="SAM" id="MobiDB-lite"/>
    </source>
</evidence>
<gene>
    <name evidence="2" type="ORF">SAMN05216207_107010</name>
</gene>
<feature type="compositionally biased region" description="Basic residues" evidence="1">
    <location>
        <begin position="160"/>
        <end position="171"/>
    </location>
</feature>
<feature type="compositionally biased region" description="Low complexity" evidence="1">
    <location>
        <begin position="233"/>
        <end position="251"/>
    </location>
</feature>